<proteinExistence type="predicted"/>
<accession>A0A7X5Y2K2</accession>
<dbReference type="GO" id="GO:0003677">
    <property type="term" value="F:DNA binding"/>
    <property type="evidence" value="ECO:0007669"/>
    <property type="project" value="UniProtKB-KW"/>
</dbReference>
<keyword evidence="1" id="KW-0238">DNA-binding</keyword>
<keyword evidence="2" id="KW-1185">Reference proteome</keyword>
<evidence type="ECO:0000313" key="2">
    <source>
        <dbReference type="Proteomes" id="UP000531251"/>
    </source>
</evidence>
<evidence type="ECO:0000313" key="1">
    <source>
        <dbReference type="EMBL" id="NJB99282.1"/>
    </source>
</evidence>
<protein>
    <submittedName>
        <fullName evidence="1">Putative XRE-type DNA-binding protein</fullName>
    </submittedName>
</protein>
<name>A0A7X5Y2K2_9SPHN</name>
<gene>
    <name evidence="1" type="ORF">GGR89_003623</name>
</gene>
<dbReference type="Proteomes" id="UP000531251">
    <property type="component" value="Unassembled WGS sequence"/>
</dbReference>
<dbReference type="EMBL" id="JAATJB010000013">
    <property type="protein sequence ID" value="NJB99282.1"/>
    <property type="molecule type" value="Genomic_DNA"/>
</dbReference>
<dbReference type="AlphaFoldDB" id="A0A7X5Y2K2"/>
<reference evidence="1 2" key="1">
    <citation type="submission" date="2020-03" db="EMBL/GenBank/DDBJ databases">
        <title>Genomic Encyclopedia of Type Strains, Phase IV (KMG-IV): sequencing the most valuable type-strain genomes for metagenomic binning, comparative biology and taxonomic classification.</title>
        <authorList>
            <person name="Goeker M."/>
        </authorList>
    </citation>
    <scope>NUCLEOTIDE SEQUENCE [LARGE SCALE GENOMIC DNA]</scope>
    <source>
        <strain evidence="1 2">DSM 7225</strain>
    </source>
</reference>
<sequence>MLYLHKNGLSQTEIAKGLDIKHRQSVSKALASIPDRFWLS</sequence>
<comment type="caution">
    <text evidence="1">The sequence shown here is derived from an EMBL/GenBank/DDBJ whole genome shotgun (WGS) entry which is preliminary data.</text>
</comment>
<organism evidence="1 2">
    <name type="scientific">Sphingomonas trueperi</name>
    <dbReference type="NCBI Taxonomy" id="53317"/>
    <lineage>
        <taxon>Bacteria</taxon>
        <taxon>Pseudomonadati</taxon>
        <taxon>Pseudomonadota</taxon>
        <taxon>Alphaproteobacteria</taxon>
        <taxon>Sphingomonadales</taxon>
        <taxon>Sphingomonadaceae</taxon>
        <taxon>Sphingomonas</taxon>
    </lineage>
</organism>